<proteinExistence type="predicted"/>
<protein>
    <recommendedName>
        <fullName evidence="1">Acyclic terpene utilisation N-terminal domain-containing protein</fullName>
    </recommendedName>
</protein>
<dbReference type="InterPro" id="IPR010839">
    <property type="entry name" value="AtuA_N"/>
</dbReference>
<name>A0A5E4W9L8_9BURK</name>
<evidence type="ECO:0000313" key="2">
    <source>
        <dbReference type="EMBL" id="VVE19980.1"/>
    </source>
</evidence>
<evidence type="ECO:0000259" key="1">
    <source>
        <dbReference type="Pfam" id="PF07287"/>
    </source>
</evidence>
<accession>A0A5E4W9L8</accession>
<organism evidence="2 3">
    <name type="scientific">Pandoraea fibrosis</name>
    <dbReference type="NCBI Taxonomy" id="1891094"/>
    <lineage>
        <taxon>Bacteria</taxon>
        <taxon>Pseudomonadati</taxon>
        <taxon>Pseudomonadota</taxon>
        <taxon>Betaproteobacteria</taxon>
        <taxon>Burkholderiales</taxon>
        <taxon>Burkholderiaceae</taxon>
        <taxon>Pandoraea</taxon>
    </lineage>
</organism>
<feature type="domain" description="Acyclic terpene utilisation N-terminal" evidence="1">
    <location>
        <begin position="93"/>
        <end position="211"/>
    </location>
</feature>
<feature type="domain" description="Acyclic terpene utilisation N-terminal" evidence="1">
    <location>
        <begin position="241"/>
        <end position="336"/>
    </location>
</feature>
<dbReference type="Proteomes" id="UP000382577">
    <property type="component" value="Unassembled WGS sequence"/>
</dbReference>
<sequence length="454" mass="49269">MTSKTVRMMSASGILGYGFPEASIRAAMERRPHMFGVDGGSSDPGPYYLGSGKTLNSRLAMKRDLSLLLRAAIASGVPMMVGTAGGAGGEPHLQVCADIVREIAREHDLHFKMALIHAEQPKDYLKRRLAEGRVRALDDAPMLDADTLDSAHRIVGMMGPEPYRAALEAGAQVILGGRGTDPSPWVALAMHHGMPEASSWYAGKMLECACNAAIPKKHDCLLVTVGDDYVEAEPLNPELRCTPLSVAVQALHETSSPVIRHEPGGLVDTTHCRIEAVTDRVVRVSGMGWVPQPYSIKLEGARSVGFSAVTFAATRDPGLISQIDTFLDFVRESTRTKVSALNISPDDYQLVLRVYGRNGVMGAWEPTSGVVPVEMSIIAEVIGKTQEIANAALSLARVTLLHSDFAGRMCREGNMAFPFSPSDIERGEVYEFMLQHVVLPDNPLEMFPIEYEEV</sequence>
<dbReference type="RefSeq" id="WP_224786159.1">
    <property type="nucleotide sequence ID" value="NZ_CABPRW010000006.1"/>
</dbReference>
<gene>
    <name evidence="2" type="ORF">PFI31113_03057</name>
</gene>
<dbReference type="EMBL" id="CABPRW010000006">
    <property type="protein sequence ID" value="VVE19980.1"/>
    <property type="molecule type" value="Genomic_DNA"/>
</dbReference>
<dbReference type="AlphaFoldDB" id="A0A5E4W9L8"/>
<evidence type="ECO:0000313" key="3">
    <source>
        <dbReference type="Proteomes" id="UP000382577"/>
    </source>
</evidence>
<reference evidence="2 3" key="1">
    <citation type="submission" date="2019-08" db="EMBL/GenBank/DDBJ databases">
        <authorList>
            <person name="Peeters C."/>
        </authorList>
    </citation>
    <scope>NUCLEOTIDE SEQUENCE [LARGE SCALE GENOMIC DNA]</scope>
    <source>
        <strain evidence="2 3">LMG 31113</strain>
    </source>
</reference>
<dbReference type="Pfam" id="PF07287">
    <property type="entry name" value="AtuA"/>
    <property type="match status" value="2"/>
</dbReference>